<keyword evidence="1" id="KW-0472">Membrane</keyword>
<name>A0A4R7KQX8_9CLOT</name>
<dbReference type="PANTHER" id="PTHR36111:SF2">
    <property type="entry name" value="INNER MEMBRANE PROTEIN"/>
    <property type="match status" value="1"/>
</dbReference>
<dbReference type="Pfam" id="PF04474">
    <property type="entry name" value="DUF554"/>
    <property type="match status" value="1"/>
</dbReference>
<feature type="transmembrane region" description="Helical" evidence="1">
    <location>
        <begin position="32"/>
        <end position="50"/>
    </location>
</feature>
<feature type="transmembrane region" description="Helical" evidence="1">
    <location>
        <begin position="209"/>
        <end position="228"/>
    </location>
</feature>
<dbReference type="OrthoDB" id="9797976at2"/>
<dbReference type="PANTHER" id="PTHR36111">
    <property type="entry name" value="INNER MEMBRANE PROTEIN-RELATED"/>
    <property type="match status" value="1"/>
</dbReference>
<protein>
    <recommendedName>
        <fullName evidence="4">Membrane protein YdfK</fullName>
    </recommendedName>
</protein>
<gene>
    <name evidence="2" type="ORF">EDD71_10999</name>
</gene>
<feature type="transmembrane region" description="Helical" evidence="1">
    <location>
        <begin position="138"/>
        <end position="164"/>
    </location>
</feature>
<feature type="transmembrane region" description="Helical" evidence="1">
    <location>
        <begin position="6"/>
        <end position="25"/>
    </location>
</feature>
<dbReference type="EMBL" id="SOAZ01000009">
    <property type="protein sequence ID" value="TDT61084.1"/>
    <property type="molecule type" value="Genomic_DNA"/>
</dbReference>
<keyword evidence="1" id="KW-1133">Transmembrane helix</keyword>
<feature type="transmembrane region" description="Helical" evidence="1">
    <location>
        <begin position="96"/>
        <end position="118"/>
    </location>
</feature>
<dbReference type="InterPro" id="IPR007563">
    <property type="entry name" value="DUF554"/>
</dbReference>
<keyword evidence="1" id="KW-0812">Transmembrane</keyword>
<evidence type="ECO:0000256" key="1">
    <source>
        <dbReference type="SAM" id="Phobius"/>
    </source>
</evidence>
<feature type="transmembrane region" description="Helical" evidence="1">
    <location>
        <begin position="56"/>
        <end position="75"/>
    </location>
</feature>
<comment type="caution">
    <text evidence="2">The sequence shown here is derived from an EMBL/GenBank/DDBJ whole genome shotgun (WGS) entry which is preliminary data.</text>
</comment>
<evidence type="ECO:0000313" key="2">
    <source>
        <dbReference type="EMBL" id="TDT61084.1"/>
    </source>
</evidence>
<feature type="transmembrane region" description="Helical" evidence="1">
    <location>
        <begin position="176"/>
        <end position="197"/>
    </location>
</feature>
<evidence type="ECO:0008006" key="4">
    <source>
        <dbReference type="Google" id="ProtNLM"/>
    </source>
</evidence>
<accession>A0A4R7KQX8</accession>
<dbReference type="RefSeq" id="WP_133628048.1">
    <property type="nucleotide sequence ID" value="NZ_SOAZ01000009.1"/>
</dbReference>
<dbReference type="Proteomes" id="UP000295325">
    <property type="component" value="Unassembled WGS sequence"/>
</dbReference>
<organism evidence="2 3">
    <name type="scientific">Fonticella tunisiensis</name>
    <dbReference type="NCBI Taxonomy" id="1096341"/>
    <lineage>
        <taxon>Bacteria</taxon>
        <taxon>Bacillati</taxon>
        <taxon>Bacillota</taxon>
        <taxon>Clostridia</taxon>
        <taxon>Eubacteriales</taxon>
        <taxon>Clostridiaceae</taxon>
        <taxon>Fonticella</taxon>
    </lineage>
</organism>
<evidence type="ECO:0000313" key="3">
    <source>
        <dbReference type="Proteomes" id="UP000295325"/>
    </source>
</evidence>
<keyword evidence="3" id="KW-1185">Reference proteome</keyword>
<proteinExistence type="predicted"/>
<dbReference type="AlphaFoldDB" id="A0A4R7KQX8"/>
<sequence length="231" mass="24200">MLGTIVNALSIFFGSLIGFLLRGGIPEKINNTIMQGLALCVMLIGASGALKFDNLLLAILSVVIGAIIGEVIDIDERLKRLGDNIERNLKGRGGKVSEGFVSASLLFCVGAMAVVGSLESGLKGNHEILFAKSILDGVSSIVFTSSMGIGVALSSISVFIYQGIITIASSFLKDILVSNVIADMTAAGSLLIIGIGLNMMGIGKIKVANLLPAVFIPVIYHIIYSYIINLI</sequence>
<reference evidence="2 3" key="1">
    <citation type="submission" date="2019-03" db="EMBL/GenBank/DDBJ databases">
        <title>Genomic Encyclopedia of Type Strains, Phase IV (KMG-IV): sequencing the most valuable type-strain genomes for metagenomic binning, comparative biology and taxonomic classification.</title>
        <authorList>
            <person name="Goeker M."/>
        </authorList>
    </citation>
    <scope>NUCLEOTIDE SEQUENCE [LARGE SCALE GENOMIC DNA]</scope>
    <source>
        <strain evidence="2 3">DSM 24455</strain>
    </source>
</reference>